<dbReference type="InterPro" id="IPR003594">
    <property type="entry name" value="HATPase_dom"/>
</dbReference>
<dbReference type="Pfam" id="PF02518">
    <property type="entry name" value="HATPase_c"/>
    <property type="match status" value="1"/>
</dbReference>
<dbReference type="Gene3D" id="3.30.565.10">
    <property type="entry name" value="Histidine kinase-like ATPase, C-terminal domain"/>
    <property type="match status" value="1"/>
</dbReference>
<dbReference type="AlphaFoldDB" id="Q39V23"/>
<dbReference type="CDD" id="cd00156">
    <property type="entry name" value="REC"/>
    <property type="match status" value="1"/>
</dbReference>
<dbReference type="EMBL" id="CP000148">
    <property type="protein sequence ID" value="ABB31901.1"/>
    <property type="molecule type" value="Genomic_DNA"/>
</dbReference>
<dbReference type="HOGENOM" id="CLU_000445_114_72_7"/>
<keyword evidence="7" id="KW-0175">Coiled coil</keyword>
<dbReference type="KEGG" id="gme:Gmet_1670"/>
<evidence type="ECO:0000256" key="2">
    <source>
        <dbReference type="ARBA" id="ARBA00012438"/>
    </source>
</evidence>
<dbReference type="SMART" id="SM00387">
    <property type="entry name" value="HATPase_c"/>
    <property type="match status" value="1"/>
</dbReference>
<evidence type="ECO:0000256" key="7">
    <source>
        <dbReference type="SAM" id="Coils"/>
    </source>
</evidence>
<sequence length="394" mass="44131">MVENKSVRILYMEDDAGLARLLQRKLQRQSFSVEIARNGDDGLATLGKAPFDVVLLDYSMPSCDGIDVLRIMAECKTSPPVIMLTGRGNEKIAVEALQLGASDYIVKDVDMGYLELLPVVIDQVLQKQQLIREREQMLKALQESEDRYRRLSAQLERMVLERTEDLQTSNRELEVFCYSVSHDLSAPLRTINGFSEVLLEEYGDRLDNAGRRCLSKIGAAATRMVQLIDALLDLSTMATDEPRLEPVNLSDLAGEIAQELHDLEQQHKVDVRITGGMEVEGDPALLRVMMENLLGNAWKFSRTLPDACIEFGKSFQNGEMAYYVRDNGIGFDLGNSGKLIELFQRLHLGDEFKGIGIGLATVQRIVERHNGRIWAESEVGKGATFYFTLSPIAN</sequence>
<dbReference type="InterPro" id="IPR003661">
    <property type="entry name" value="HisK_dim/P_dom"/>
</dbReference>
<dbReference type="PANTHER" id="PTHR42878">
    <property type="entry name" value="TWO-COMPONENT HISTIDINE KINASE"/>
    <property type="match status" value="1"/>
</dbReference>
<dbReference type="SUPFAM" id="SSF55874">
    <property type="entry name" value="ATPase domain of HSP90 chaperone/DNA topoisomerase II/histidine kinase"/>
    <property type="match status" value="1"/>
</dbReference>
<dbReference type="GO" id="GO:0007234">
    <property type="term" value="P:osmosensory signaling via phosphorelay pathway"/>
    <property type="evidence" value="ECO:0007669"/>
    <property type="project" value="TreeGrafter"/>
</dbReference>
<dbReference type="GO" id="GO:0000156">
    <property type="term" value="F:phosphorelay response regulator activity"/>
    <property type="evidence" value="ECO:0007669"/>
    <property type="project" value="TreeGrafter"/>
</dbReference>
<reference evidence="10 11" key="1">
    <citation type="submission" date="2005-10" db="EMBL/GenBank/DDBJ databases">
        <title>Complete sequence of Geobacter metallireducens GS-15.</title>
        <authorList>
            <consortium name="US DOE Joint Genome Institute"/>
            <person name="Copeland A."/>
            <person name="Lucas S."/>
            <person name="Lapidus A."/>
            <person name="Barry K."/>
            <person name="Detter J.C."/>
            <person name="Glavina T."/>
            <person name="Hammon N."/>
            <person name="Israni S."/>
            <person name="Pitluck S."/>
            <person name="Di Bartolo G."/>
            <person name="Chain P."/>
            <person name="Schmutz J."/>
            <person name="Larimer F."/>
            <person name="Land M."/>
            <person name="Kyrpides N."/>
            <person name="Ivanova N."/>
            <person name="Richardson P."/>
        </authorList>
    </citation>
    <scope>NUCLEOTIDE SEQUENCE [LARGE SCALE GENOMIC DNA]</scope>
    <source>
        <strain evidence="11">ATCC 53774 / DSM 7210 / GS-15</strain>
    </source>
</reference>
<dbReference type="InterPro" id="IPR005467">
    <property type="entry name" value="His_kinase_dom"/>
</dbReference>
<accession>Q39V23</accession>
<dbReference type="InterPro" id="IPR050351">
    <property type="entry name" value="BphY/WalK/GraS-like"/>
</dbReference>
<feature type="modified residue" description="4-aspartylphosphate" evidence="6">
    <location>
        <position position="57"/>
    </location>
</feature>
<feature type="domain" description="Histidine kinase" evidence="8">
    <location>
        <begin position="179"/>
        <end position="393"/>
    </location>
</feature>
<dbReference type="PANTHER" id="PTHR42878:SF15">
    <property type="entry name" value="BACTERIOPHYTOCHROME"/>
    <property type="match status" value="1"/>
</dbReference>
<keyword evidence="4" id="KW-0808">Transferase</keyword>
<dbReference type="InterPro" id="IPR036097">
    <property type="entry name" value="HisK_dim/P_sf"/>
</dbReference>
<reference evidence="10 11" key="2">
    <citation type="journal article" date="2009" name="BMC Microbiol.">
        <title>The genome sequence of Geobacter metallireducens: features of metabolism, physiology and regulation common and dissimilar to Geobacter sulfurreducens.</title>
        <authorList>
            <person name="Aklujkar M."/>
            <person name="Krushkal J."/>
            <person name="DiBartolo G."/>
            <person name="Lapidus A."/>
            <person name="Land M.L."/>
            <person name="Lovley D.R."/>
        </authorList>
    </citation>
    <scope>NUCLEOTIDE SEQUENCE [LARGE SCALE GENOMIC DNA]</scope>
    <source>
        <strain evidence="11">ATCC 53774 / DSM 7210 / GS-15</strain>
    </source>
</reference>
<keyword evidence="3 6" id="KW-0597">Phosphoprotein</keyword>
<dbReference type="Pfam" id="PF00072">
    <property type="entry name" value="Response_reg"/>
    <property type="match status" value="1"/>
</dbReference>
<dbReference type="Pfam" id="PF00512">
    <property type="entry name" value="HisKA"/>
    <property type="match status" value="1"/>
</dbReference>
<proteinExistence type="predicted"/>
<dbReference type="eggNOG" id="COG4251">
    <property type="taxonomic scope" value="Bacteria"/>
</dbReference>
<dbReference type="EC" id="2.7.13.3" evidence="2"/>
<evidence type="ECO:0000259" key="9">
    <source>
        <dbReference type="PROSITE" id="PS50110"/>
    </source>
</evidence>
<comment type="catalytic activity">
    <reaction evidence="1">
        <text>ATP + protein L-histidine = ADP + protein N-phospho-L-histidine.</text>
        <dbReference type="EC" id="2.7.13.3"/>
    </reaction>
</comment>
<dbReference type="FunFam" id="1.10.287.130:FF:000070">
    <property type="entry name" value="Histidine kinase sensor protein"/>
    <property type="match status" value="1"/>
</dbReference>
<dbReference type="SMART" id="SM00388">
    <property type="entry name" value="HisKA"/>
    <property type="match status" value="1"/>
</dbReference>
<dbReference type="RefSeq" id="WP_004511393.1">
    <property type="nucleotide sequence ID" value="NC_007517.1"/>
</dbReference>
<dbReference type="PRINTS" id="PR00344">
    <property type="entry name" value="BCTRLSENSOR"/>
</dbReference>
<dbReference type="InterPro" id="IPR011006">
    <property type="entry name" value="CheY-like_superfamily"/>
</dbReference>
<dbReference type="eggNOG" id="COG0745">
    <property type="taxonomic scope" value="Bacteria"/>
</dbReference>
<dbReference type="STRING" id="269799.Gmet_1670"/>
<evidence type="ECO:0000256" key="6">
    <source>
        <dbReference type="PROSITE-ProRule" id="PRU00169"/>
    </source>
</evidence>
<evidence type="ECO:0000313" key="11">
    <source>
        <dbReference type="Proteomes" id="UP000007073"/>
    </source>
</evidence>
<evidence type="ECO:0000256" key="5">
    <source>
        <dbReference type="ARBA" id="ARBA00022777"/>
    </source>
</evidence>
<protein>
    <recommendedName>
        <fullName evidence="2">histidine kinase</fullName>
        <ecNumber evidence="2">2.7.13.3</ecNumber>
    </recommendedName>
</protein>
<feature type="coiled-coil region" evidence="7">
    <location>
        <begin position="127"/>
        <end position="161"/>
    </location>
</feature>
<dbReference type="CDD" id="cd00082">
    <property type="entry name" value="HisKA"/>
    <property type="match status" value="1"/>
</dbReference>
<dbReference type="SUPFAM" id="SSF47384">
    <property type="entry name" value="Homodimeric domain of signal transducing histidine kinase"/>
    <property type="match status" value="1"/>
</dbReference>
<dbReference type="PROSITE" id="PS50109">
    <property type="entry name" value="HIS_KIN"/>
    <property type="match status" value="1"/>
</dbReference>
<dbReference type="InterPro" id="IPR036890">
    <property type="entry name" value="HATPase_C_sf"/>
</dbReference>
<dbReference type="FunFam" id="3.30.565.10:FF:000006">
    <property type="entry name" value="Sensor histidine kinase WalK"/>
    <property type="match status" value="1"/>
</dbReference>
<feature type="domain" description="Response regulatory" evidence="9">
    <location>
        <begin position="8"/>
        <end position="122"/>
    </location>
</feature>
<evidence type="ECO:0000256" key="1">
    <source>
        <dbReference type="ARBA" id="ARBA00000085"/>
    </source>
</evidence>
<keyword evidence="5 10" id="KW-0418">Kinase</keyword>
<name>Q39V23_GEOMG</name>
<organism evidence="10 11">
    <name type="scientific">Geobacter metallireducens (strain ATCC 53774 / DSM 7210 / GS-15)</name>
    <dbReference type="NCBI Taxonomy" id="269799"/>
    <lineage>
        <taxon>Bacteria</taxon>
        <taxon>Pseudomonadati</taxon>
        <taxon>Thermodesulfobacteriota</taxon>
        <taxon>Desulfuromonadia</taxon>
        <taxon>Geobacterales</taxon>
        <taxon>Geobacteraceae</taxon>
        <taxon>Geobacter</taxon>
    </lineage>
</organism>
<dbReference type="SUPFAM" id="SSF52172">
    <property type="entry name" value="CheY-like"/>
    <property type="match status" value="1"/>
</dbReference>
<dbReference type="Gene3D" id="3.40.50.2300">
    <property type="match status" value="1"/>
</dbReference>
<gene>
    <name evidence="10" type="ordered locus">Gmet_1670</name>
</gene>
<dbReference type="GO" id="GO:0030295">
    <property type="term" value="F:protein kinase activator activity"/>
    <property type="evidence" value="ECO:0007669"/>
    <property type="project" value="TreeGrafter"/>
</dbReference>
<keyword evidence="11" id="KW-1185">Reference proteome</keyword>
<evidence type="ECO:0000313" key="10">
    <source>
        <dbReference type="EMBL" id="ABB31901.1"/>
    </source>
</evidence>
<evidence type="ECO:0000256" key="4">
    <source>
        <dbReference type="ARBA" id="ARBA00022679"/>
    </source>
</evidence>
<dbReference type="SMART" id="SM00448">
    <property type="entry name" value="REC"/>
    <property type="match status" value="1"/>
</dbReference>
<dbReference type="InterPro" id="IPR001789">
    <property type="entry name" value="Sig_transdc_resp-reg_receiver"/>
</dbReference>
<dbReference type="PROSITE" id="PS50110">
    <property type="entry name" value="RESPONSE_REGULATORY"/>
    <property type="match status" value="1"/>
</dbReference>
<dbReference type="GO" id="GO:0000155">
    <property type="term" value="F:phosphorelay sensor kinase activity"/>
    <property type="evidence" value="ECO:0007669"/>
    <property type="project" value="InterPro"/>
</dbReference>
<dbReference type="Proteomes" id="UP000007073">
    <property type="component" value="Chromosome"/>
</dbReference>
<dbReference type="InterPro" id="IPR004358">
    <property type="entry name" value="Sig_transdc_His_kin-like_C"/>
</dbReference>
<evidence type="ECO:0000259" key="8">
    <source>
        <dbReference type="PROSITE" id="PS50109"/>
    </source>
</evidence>
<evidence type="ECO:0000256" key="3">
    <source>
        <dbReference type="ARBA" id="ARBA00022553"/>
    </source>
</evidence>
<dbReference type="Gene3D" id="1.10.287.130">
    <property type="match status" value="1"/>
</dbReference>